<dbReference type="Pfam" id="PF00294">
    <property type="entry name" value="PfkB"/>
    <property type="match status" value="1"/>
</dbReference>
<evidence type="ECO:0000313" key="7">
    <source>
        <dbReference type="EMBL" id="KUG59450.1"/>
    </source>
</evidence>
<dbReference type="Proteomes" id="UP000054837">
    <property type="component" value="Unassembled WGS sequence"/>
</dbReference>
<dbReference type="RefSeq" id="WP_058889924.1">
    <property type="nucleotide sequence ID" value="NZ_LQBL01000002.1"/>
</dbReference>
<comment type="similarity">
    <text evidence="1">Belongs to the carbohydrate kinase PfkB family.</text>
</comment>
<dbReference type="EMBL" id="LQBL01000002">
    <property type="protein sequence ID" value="KUG59450.1"/>
    <property type="molecule type" value="Genomic_DNA"/>
</dbReference>
<proteinExistence type="inferred from homology"/>
<dbReference type="STRING" id="767452.AVL62_07235"/>
<dbReference type="PROSITE" id="PS00584">
    <property type="entry name" value="PFKB_KINASES_2"/>
    <property type="match status" value="1"/>
</dbReference>
<name>A0A0W8IHP3_9MICO</name>
<evidence type="ECO:0000256" key="4">
    <source>
        <dbReference type="ARBA" id="ARBA00022777"/>
    </source>
</evidence>
<evidence type="ECO:0000313" key="8">
    <source>
        <dbReference type="Proteomes" id="UP000054837"/>
    </source>
</evidence>
<dbReference type="InterPro" id="IPR029056">
    <property type="entry name" value="Ribokinase-like"/>
</dbReference>
<dbReference type="PANTHER" id="PTHR43085:SF1">
    <property type="entry name" value="PSEUDOURIDINE KINASE-RELATED"/>
    <property type="match status" value="1"/>
</dbReference>
<dbReference type="InterPro" id="IPR050306">
    <property type="entry name" value="PfkB_Carbo_kinase"/>
</dbReference>
<dbReference type="AlphaFoldDB" id="A0A0W8IHP3"/>
<keyword evidence="5" id="KW-0067">ATP-binding</keyword>
<dbReference type="OrthoDB" id="9795789at2"/>
<dbReference type="GO" id="GO:0005524">
    <property type="term" value="F:ATP binding"/>
    <property type="evidence" value="ECO:0007669"/>
    <property type="project" value="UniProtKB-KW"/>
</dbReference>
<organism evidence="7 8">
    <name type="scientific">Serinicoccus chungangensis</name>
    <dbReference type="NCBI Taxonomy" id="767452"/>
    <lineage>
        <taxon>Bacteria</taxon>
        <taxon>Bacillati</taxon>
        <taxon>Actinomycetota</taxon>
        <taxon>Actinomycetes</taxon>
        <taxon>Micrococcales</taxon>
        <taxon>Ornithinimicrobiaceae</taxon>
        <taxon>Serinicoccus</taxon>
    </lineage>
</organism>
<gene>
    <name evidence="7" type="ORF">AVL62_07235</name>
</gene>
<evidence type="ECO:0000259" key="6">
    <source>
        <dbReference type="Pfam" id="PF00294"/>
    </source>
</evidence>
<feature type="domain" description="Carbohydrate kinase PfkB" evidence="6">
    <location>
        <begin position="2"/>
        <end position="303"/>
    </location>
</feature>
<dbReference type="SUPFAM" id="SSF53613">
    <property type="entry name" value="Ribokinase-like"/>
    <property type="match status" value="1"/>
</dbReference>
<accession>A0A0W8IHP3</accession>
<comment type="caution">
    <text evidence="7">The sequence shown here is derived from an EMBL/GenBank/DDBJ whole genome shotgun (WGS) entry which is preliminary data.</text>
</comment>
<dbReference type="InterPro" id="IPR011611">
    <property type="entry name" value="PfkB_dom"/>
</dbReference>
<dbReference type="GO" id="GO:0016301">
    <property type="term" value="F:kinase activity"/>
    <property type="evidence" value="ECO:0007669"/>
    <property type="project" value="UniProtKB-KW"/>
</dbReference>
<evidence type="ECO:0000256" key="2">
    <source>
        <dbReference type="ARBA" id="ARBA00022679"/>
    </source>
</evidence>
<dbReference type="CDD" id="cd01167">
    <property type="entry name" value="bac_FRK"/>
    <property type="match status" value="1"/>
</dbReference>
<dbReference type="InterPro" id="IPR002173">
    <property type="entry name" value="Carboh/pur_kinase_PfkB_CS"/>
</dbReference>
<reference evidence="7 8" key="1">
    <citation type="submission" date="2015-12" db="EMBL/GenBank/DDBJ databases">
        <title>Serinicoccus chungangenesis strain CD08_5 genome sequencing and assembly.</title>
        <authorList>
            <person name="Chander A.M."/>
            <person name="Kaur G."/>
            <person name="Nair G.R."/>
            <person name="Dhawan D.K."/>
            <person name="Kochhar R.K."/>
            <person name="Mayilraj S."/>
            <person name="Bhadada S.K."/>
        </authorList>
    </citation>
    <scope>NUCLEOTIDE SEQUENCE [LARGE SCALE GENOMIC DNA]</scope>
    <source>
        <strain evidence="7 8">CD08_5</strain>
    </source>
</reference>
<evidence type="ECO:0000256" key="3">
    <source>
        <dbReference type="ARBA" id="ARBA00022741"/>
    </source>
</evidence>
<evidence type="ECO:0000256" key="1">
    <source>
        <dbReference type="ARBA" id="ARBA00010688"/>
    </source>
</evidence>
<keyword evidence="4 7" id="KW-0418">Kinase</keyword>
<evidence type="ECO:0000256" key="5">
    <source>
        <dbReference type="ARBA" id="ARBA00022840"/>
    </source>
</evidence>
<keyword evidence="8" id="KW-1185">Reference proteome</keyword>
<keyword evidence="2" id="KW-0808">Transferase</keyword>
<protein>
    <submittedName>
        <fullName evidence="7">Kinase</fullName>
    </submittedName>
</protein>
<sequence length="310" mass="32519">MAAVLTVGEALIDIVVPHDGGERSEHVGGSPANVAIGLAALDHESRLTAYLGADEHGERVRRHVERYGVTLTEGSEDAPRTSTATAHLDADAVATYDFDLAWELGPQDLTGVGHVHTGSIAATLEPGGSAVVELIERARREATVSYDPNARPTIMGAPEDARGRIEECIGRSDVVKASLEDVEWLYGEADQADVVDIVHRWGQLGPHLVVVTRGGEGAVVHLSRDDTTLELPSLTVQVVDTVGAGDSFMSGLVSGLLDAGLLGSPEARDRLAHAELEDIAPALERAVACAGWTVARSGAAAPTRDDLDLS</sequence>
<dbReference type="Gene3D" id="3.40.1190.20">
    <property type="match status" value="1"/>
</dbReference>
<keyword evidence="3" id="KW-0547">Nucleotide-binding</keyword>
<dbReference type="PANTHER" id="PTHR43085">
    <property type="entry name" value="HEXOKINASE FAMILY MEMBER"/>
    <property type="match status" value="1"/>
</dbReference>